<dbReference type="InterPro" id="IPR052164">
    <property type="entry name" value="Anthracycline_SecMetBiosynth"/>
</dbReference>
<name>A0ABQ5UBS2_9HYPH</name>
<keyword evidence="3" id="KW-1185">Reference proteome</keyword>
<dbReference type="Proteomes" id="UP001161406">
    <property type="component" value="Unassembled WGS sequence"/>
</dbReference>
<reference evidence="2" key="2">
    <citation type="submission" date="2023-01" db="EMBL/GenBank/DDBJ databases">
        <title>Draft genome sequence of Devosia yakushimensis strain NBRC 103855.</title>
        <authorList>
            <person name="Sun Q."/>
            <person name="Mori K."/>
        </authorList>
    </citation>
    <scope>NUCLEOTIDE SEQUENCE</scope>
    <source>
        <strain evidence="2">NBRC 103855</strain>
    </source>
</reference>
<dbReference type="CDD" id="cd07247">
    <property type="entry name" value="SgaA_N_like"/>
    <property type="match status" value="1"/>
</dbReference>
<evidence type="ECO:0000313" key="3">
    <source>
        <dbReference type="Proteomes" id="UP001161406"/>
    </source>
</evidence>
<evidence type="ECO:0000259" key="1">
    <source>
        <dbReference type="PROSITE" id="PS51819"/>
    </source>
</evidence>
<dbReference type="Pfam" id="PF00903">
    <property type="entry name" value="Glyoxalase"/>
    <property type="match status" value="1"/>
</dbReference>
<dbReference type="RefSeq" id="WP_284387792.1">
    <property type="nucleotide sequence ID" value="NZ_BSNG01000001.1"/>
</dbReference>
<dbReference type="Gene3D" id="3.10.180.10">
    <property type="entry name" value="2,3-Dihydroxybiphenyl 1,2-Dioxygenase, domain 1"/>
    <property type="match status" value="1"/>
</dbReference>
<dbReference type="PROSITE" id="PS51819">
    <property type="entry name" value="VOC"/>
    <property type="match status" value="1"/>
</dbReference>
<gene>
    <name evidence="2" type="ORF">GCM10007913_06110</name>
</gene>
<dbReference type="InterPro" id="IPR004360">
    <property type="entry name" value="Glyas_Fos-R_dOase_dom"/>
</dbReference>
<feature type="domain" description="VOC" evidence="1">
    <location>
        <begin position="3"/>
        <end position="121"/>
    </location>
</feature>
<accession>A0ABQ5UBS2</accession>
<dbReference type="InterPro" id="IPR029068">
    <property type="entry name" value="Glyas_Bleomycin-R_OHBP_Dase"/>
</dbReference>
<dbReference type="InterPro" id="IPR037523">
    <property type="entry name" value="VOC_core"/>
</dbReference>
<reference evidence="2" key="1">
    <citation type="journal article" date="2014" name="Int. J. Syst. Evol. Microbiol.">
        <title>Complete genome of a new Firmicutes species belonging to the dominant human colonic microbiota ('Ruminococcus bicirculans') reveals two chromosomes and a selective capacity to utilize plant glucans.</title>
        <authorList>
            <consortium name="NISC Comparative Sequencing Program"/>
            <person name="Wegmann U."/>
            <person name="Louis P."/>
            <person name="Goesmann A."/>
            <person name="Henrissat B."/>
            <person name="Duncan S.H."/>
            <person name="Flint H.J."/>
        </authorList>
    </citation>
    <scope>NUCLEOTIDE SEQUENCE</scope>
    <source>
        <strain evidence="2">NBRC 103855</strain>
    </source>
</reference>
<evidence type="ECO:0000313" key="2">
    <source>
        <dbReference type="EMBL" id="GLQ08679.1"/>
    </source>
</evidence>
<sequence length="122" mass="13163">MNLIAHVEIPVTDLERAMRFYSAVFDVTFGEVVTIHDNKMAYFPFEAGKDGASGALAQGEVYVPTRDGAIIYLSVADIDDILARAVAQGSEILFPKTPVGENGFVAEIADSEGNRIAVQSLR</sequence>
<dbReference type="EMBL" id="BSNG01000001">
    <property type="protein sequence ID" value="GLQ08679.1"/>
    <property type="molecule type" value="Genomic_DNA"/>
</dbReference>
<protein>
    <recommendedName>
        <fullName evidence="1">VOC domain-containing protein</fullName>
    </recommendedName>
</protein>
<dbReference type="SUPFAM" id="SSF54593">
    <property type="entry name" value="Glyoxalase/Bleomycin resistance protein/Dihydroxybiphenyl dioxygenase"/>
    <property type="match status" value="1"/>
</dbReference>
<dbReference type="PANTHER" id="PTHR33993:SF2">
    <property type="entry name" value="VOC DOMAIN-CONTAINING PROTEIN"/>
    <property type="match status" value="1"/>
</dbReference>
<comment type="caution">
    <text evidence="2">The sequence shown here is derived from an EMBL/GenBank/DDBJ whole genome shotgun (WGS) entry which is preliminary data.</text>
</comment>
<proteinExistence type="predicted"/>
<organism evidence="2 3">
    <name type="scientific">Devosia yakushimensis</name>
    <dbReference type="NCBI Taxonomy" id="470028"/>
    <lineage>
        <taxon>Bacteria</taxon>
        <taxon>Pseudomonadati</taxon>
        <taxon>Pseudomonadota</taxon>
        <taxon>Alphaproteobacteria</taxon>
        <taxon>Hyphomicrobiales</taxon>
        <taxon>Devosiaceae</taxon>
        <taxon>Devosia</taxon>
    </lineage>
</organism>
<dbReference type="PANTHER" id="PTHR33993">
    <property type="entry name" value="GLYOXALASE-RELATED"/>
    <property type="match status" value="1"/>
</dbReference>